<organism evidence="2 3">
    <name type="scientific">Aspergillus pseudonomiae</name>
    <dbReference type="NCBI Taxonomy" id="1506151"/>
    <lineage>
        <taxon>Eukaryota</taxon>
        <taxon>Fungi</taxon>
        <taxon>Dikarya</taxon>
        <taxon>Ascomycota</taxon>
        <taxon>Pezizomycotina</taxon>
        <taxon>Eurotiomycetes</taxon>
        <taxon>Eurotiomycetidae</taxon>
        <taxon>Eurotiales</taxon>
        <taxon>Aspergillaceae</taxon>
        <taxon>Aspergillus</taxon>
        <taxon>Aspergillus subgen. Circumdati</taxon>
    </lineage>
</organism>
<dbReference type="GeneID" id="43665797"/>
<evidence type="ECO:0000313" key="3">
    <source>
        <dbReference type="Proteomes" id="UP000325579"/>
    </source>
</evidence>
<name>A0A5N7DMK6_9EURO</name>
<dbReference type="Proteomes" id="UP000325579">
    <property type="component" value="Unassembled WGS sequence"/>
</dbReference>
<protein>
    <submittedName>
        <fullName evidence="2">Uncharacterized protein</fullName>
    </submittedName>
</protein>
<feature type="compositionally biased region" description="Basic and acidic residues" evidence="1">
    <location>
        <begin position="1"/>
        <end position="12"/>
    </location>
</feature>
<keyword evidence="3" id="KW-1185">Reference proteome</keyword>
<feature type="region of interest" description="Disordered" evidence="1">
    <location>
        <begin position="1"/>
        <end position="22"/>
    </location>
</feature>
<evidence type="ECO:0000313" key="2">
    <source>
        <dbReference type="EMBL" id="KAE8407672.1"/>
    </source>
</evidence>
<gene>
    <name evidence="2" type="ORF">BDV37DRAFT_240738</name>
</gene>
<sequence>MPESTYKNDNKYSKNTNNHSIKYKESEFEGIIGELVLHRRGTSTLLGEKNEKREIHHRRSVERIGPFTLSLREEHEGPER</sequence>
<evidence type="ECO:0000256" key="1">
    <source>
        <dbReference type="SAM" id="MobiDB-lite"/>
    </source>
</evidence>
<proteinExistence type="predicted"/>
<accession>A0A5N7DMK6</accession>
<dbReference type="RefSeq" id="XP_031944991.1">
    <property type="nucleotide sequence ID" value="XM_032081106.1"/>
</dbReference>
<dbReference type="EMBL" id="ML736747">
    <property type="protein sequence ID" value="KAE8407672.1"/>
    <property type="molecule type" value="Genomic_DNA"/>
</dbReference>
<dbReference type="AlphaFoldDB" id="A0A5N7DMK6"/>
<reference evidence="2 3" key="1">
    <citation type="submission" date="2019-04" db="EMBL/GenBank/DDBJ databases">
        <authorList>
            <consortium name="DOE Joint Genome Institute"/>
            <person name="Mondo S."/>
            <person name="Kjaerbolling I."/>
            <person name="Vesth T."/>
            <person name="Frisvad J.C."/>
            <person name="Nybo J.L."/>
            <person name="Theobald S."/>
            <person name="Kildgaard S."/>
            <person name="Isbrandt T."/>
            <person name="Kuo A."/>
            <person name="Sato A."/>
            <person name="Lyhne E.K."/>
            <person name="Kogle M.E."/>
            <person name="Wiebenga A."/>
            <person name="Kun R.S."/>
            <person name="Lubbers R.J."/>
            <person name="Makela M.R."/>
            <person name="Barry K."/>
            <person name="Chovatia M."/>
            <person name="Clum A."/>
            <person name="Daum C."/>
            <person name="Haridas S."/>
            <person name="He G."/>
            <person name="LaButti K."/>
            <person name="Lipzen A."/>
            <person name="Riley R."/>
            <person name="Salamov A."/>
            <person name="Simmons B.A."/>
            <person name="Magnuson J.K."/>
            <person name="Henrissat B."/>
            <person name="Mortensen U.H."/>
            <person name="Larsen T.O."/>
            <person name="Devries R.P."/>
            <person name="Grigoriev I.V."/>
            <person name="Machida M."/>
            <person name="Baker S.E."/>
            <person name="Andersen M.R."/>
            <person name="Cantor M.N."/>
            <person name="Hua S.X."/>
        </authorList>
    </citation>
    <scope>NUCLEOTIDE SEQUENCE [LARGE SCALE GENOMIC DNA]</scope>
    <source>
        <strain evidence="2 3">CBS 119388</strain>
    </source>
</reference>